<keyword evidence="2" id="KW-0472">Membrane</keyword>
<reference evidence="3" key="1">
    <citation type="submission" date="2022-08" db="EMBL/GenBank/DDBJ databases">
        <title>Novel sulfate-reducing endosymbionts in the free-living metamonad Anaeramoeba.</title>
        <authorList>
            <person name="Jerlstrom-Hultqvist J."/>
            <person name="Cepicka I."/>
            <person name="Gallot-Lavallee L."/>
            <person name="Salas-Leiva D."/>
            <person name="Curtis B.A."/>
            <person name="Zahonova K."/>
            <person name="Pipaliya S."/>
            <person name="Dacks J."/>
            <person name="Roger A.J."/>
        </authorList>
    </citation>
    <scope>NUCLEOTIDE SEQUENCE</scope>
    <source>
        <strain evidence="3">Schooner1</strain>
    </source>
</reference>
<feature type="compositionally biased region" description="Low complexity" evidence="1">
    <location>
        <begin position="65"/>
        <end position="78"/>
    </location>
</feature>
<dbReference type="EMBL" id="JAOAOG010000036">
    <property type="protein sequence ID" value="KAJ6252941.1"/>
    <property type="molecule type" value="Genomic_DNA"/>
</dbReference>
<dbReference type="Proteomes" id="UP001150062">
    <property type="component" value="Unassembled WGS sequence"/>
</dbReference>
<feature type="region of interest" description="Disordered" evidence="1">
    <location>
        <begin position="65"/>
        <end position="85"/>
    </location>
</feature>
<proteinExistence type="predicted"/>
<keyword evidence="2" id="KW-1133">Transmembrane helix</keyword>
<dbReference type="Pfam" id="PF22978">
    <property type="entry name" value="HAD_Pex22"/>
    <property type="match status" value="1"/>
</dbReference>
<name>A0ABQ8Z820_9EUKA</name>
<dbReference type="PANTHER" id="PTHR34126:SF1">
    <property type="entry name" value="PEROXISOME BIOGENESIS PROTEIN 22"/>
    <property type="match status" value="1"/>
</dbReference>
<keyword evidence="4" id="KW-1185">Reference proteome</keyword>
<gene>
    <name evidence="3" type="ORF">M0813_13645</name>
</gene>
<evidence type="ECO:0000313" key="3">
    <source>
        <dbReference type="EMBL" id="KAJ6252941.1"/>
    </source>
</evidence>
<dbReference type="InterPro" id="IPR037485">
    <property type="entry name" value="PEX22"/>
</dbReference>
<organism evidence="3 4">
    <name type="scientific">Anaeramoeba flamelloides</name>
    <dbReference type="NCBI Taxonomy" id="1746091"/>
    <lineage>
        <taxon>Eukaryota</taxon>
        <taxon>Metamonada</taxon>
        <taxon>Anaeramoebidae</taxon>
        <taxon>Anaeramoeba</taxon>
    </lineage>
</organism>
<keyword evidence="2" id="KW-0812">Transmembrane</keyword>
<evidence type="ECO:0000256" key="1">
    <source>
        <dbReference type="SAM" id="MobiDB-lite"/>
    </source>
</evidence>
<evidence type="ECO:0000256" key="2">
    <source>
        <dbReference type="SAM" id="Phobius"/>
    </source>
</evidence>
<accession>A0ABQ8Z820</accession>
<comment type="caution">
    <text evidence="3">The sequence shown here is derived from an EMBL/GenBank/DDBJ whole genome shotgun (WGS) entry which is preliminary data.</text>
</comment>
<evidence type="ECO:0000313" key="4">
    <source>
        <dbReference type="Proteomes" id="UP001150062"/>
    </source>
</evidence>
<dbReference type="PANTHER" id="PTHR34126">
    <property type="entry name" value="PEROXISOME BIOGENESIS PROTEIN 22"/>
    <property type="match status" value="1"/>
</dbReference>
<feature type="transmembrane region" description="Helical" evidence="2">
    <location>
        <begin position="20"/>
        <end position="39"/>
    </location>
</feature>
<protein>
    <submittedName>
        <fullName evidence="3">Peroxisome biogenesis protein</fullName>
    </submittedName>
</protein>
<sequence length="263" mass="29979">MSNRLFYCLENLSECRKEGMIFLFSLLFANVLIIAYFFFKRTNNPRDRNRIVQNERNRANNRNVNVNVNGNGNGNRNGNRNRNRNVRNNLQSIQTMNKRANSPLKRALQGVHRVTVSTNGSILRINDGGLFEKTKGKETIKLSSLYDSNNPIEILPEAVEVLKELAAVSDLYLITTLPKGQEDLQKFVMIAFENISLFDRGFKKIKCLFCTTVEGNSSMVRQLEPQLHIETNSKLAITLKKFLPRIVSISSKTNGSSFVKVFK</sequence>